<protein>
    <submittedName>
        <fullName evidence="2">Uncharacterized protein</fullName>
    </submittedName>
</protein>
<dbReference type="EMBL" id="DQ366711">
    <property type="protein sequence ID" value="ABE10762.1"/>
    <property type="molecule type" value="Genomic_DNA"/>
</dbReference>
<evidence type="ECO:0000256" key="1">
    <source>
        <dbReference type="SAM" id="MobiDB-lite"/>
    </source>
</evidence>
<name>Q1PLC8_PROMR</name>
<evidence type="ECO:0000313" key="2">
    <source>
        <dbReference type="EMBL" id="ABE10762.1"/>
    </source>
</evidence>
<reference evidence="2" key="2">
    <citation type="submission" date="2006-04" db="EMBL/GenBank/DDBJ databases">
        <title>Sequencing of the draft fosmids and assembly of Prochlorococcus marinus environmental genome fragment.</title>
        <authorList>
            <consortium name="US DOE Joint Genome Institute (JGI)"/>
            <person name="Copeland A."/>
            <person name="Lucas S."/>
            <person name="Lapidus A."/>
            <person name="Barry K."/>
            <person name="Detter J.C."/>
            <person name="Glavina T."/>
            <person name="Hammon N."/>
            <person name="Israni S."/>
            <person name="Richardson P."/>
        </authorList>
    </citation>
    <scope>NUCLEOTIDE SEQUENCE</scope>
</reference>
<feature type="compositionally biased region" description="Acidic residues" evidence="1">
    <location>
        <begin position="524"/>
        <end position="543"/>
    </location>
</feature>
<accession>Q1PLC8</accession>
<sequence>MDIEKTKSDFSELMKEFSWEAPTYDIYQANRDPLEKDIFNVEGDDPSEIFVRELIQNSLDAKLKTNNDPVHLELEVIDFNHSNLRSSYQKIVNPKIQKYLYSSKDITQADVLTYKALRISDFNTTGLDGKSNDETSNWYKYFYKIGDKGKLSKKDGLGSANLGKVTTWASSKYWIIIVRTKLFNEIRFQGRCLRKINTIEESGGKKYVDSCDVYFRREDKENITINNIENKAVSEELILPERRETGSDFLLPEFRENDLPKKDLISFTLKNWFKPIAENKITLNILGTEISKNNFRNLIQEYSTSNKYLDEEMIDFVIDATNQKNDHLYELKKEIPKNKLYGNTKLTQDLFTDNQIDSKLLADQLYQNKHIQLKVPVRIKTKKGVQFENDFFLVSLKIRDIKKKYPPFGLMFRQYQILWNEKDFWRSARGVNDLMVCVIADKPQLNTVLTHFEEPSHLLFNGRNFSGDDEYEKASAEFILYLFRNAANKFIDFILTGDEKEEPNLLSDLFPVPELDKEERGNNIDDDDDDEEDDDDDDDDDPIGPDKIDPPPPGLEDIIKPIQDGGTFIINSLKNEKIVGKKIKFTFGIRSQKGINPFGNKTNKLTKWDIDLTKVNFDEYEGCHIDITSITFNTFEIMISEDKFKVIFSGLHEAFGYVCKAEIIEVEK</sequence>
<proteinExistence type="predicted"/>
<dbReference type="AlphaFoldDB" id="Q1PLC8"/>
<feature type="compositionally biased region" description="Basic and acidic residues" evidence="1">
    <location>
        <begin position="514"/>
        <end position="523"/>
    </location>
</feature>
<organism evidence="2">
    <name type="scientific">uncultured Prochlorococcus marinus clone ASNC1092</name>
    <dbReference type="NCBI Taxonomy" id="379363"/>
    <lineage>
        <taxon>Bacteria</taxon>
        <taxon>Bacillati</taxon>
        <taxon>Cyanobacteriota</taxon>
        <taxon>Cyanophyceae</taxon>
        <taxon>Synechococcales</taxon>
        <taxon>Prochlorococcaceae</taxon>
        <taxon>Prochlorococcus</taxon>
    </lineage>
</organism>
<gene>
    <name evidence="2" type="ORF">ASNC1092_0031</name>
</gene>
<feature type="region of interest" description="Disordered" evidence="1">
    <location>
        <begin position="509"/>
        <end position="557"/>
    </location>
</feature>
<reference evidence="2" key="1">
    <citation type="journal article" date="2006" name="Science">
        <title>Genomic islands and the ecology and evolution of Prochlorococcus.</title>
        <authorList>
            <person name="Coleman M.L."/>
            <person name="Sullivan M.B."/>
            <person name="Martiny A.C."/>
            <person name="Steglich C."/>
            <person name="Barry K."/>
            <person name="Delong E.F."/>
            <person name="Chisholm S.W."/>
        </authorList>
    </citation>
    <scope>NUCLEOTIDE SEQUENCE</scope>
</reference>